<protein>
    <submittedName>
        <fullName evidence="1">Uncharacterized protein</fullName>
    </submittedName>
</protein>
<sequence>MILASIESRLVQAEKDYEAAALQFHAAITKEEVRFSSAQKSIQTSFHKKLHEILETVEKDQLDQSRNEAMLKSLISASHVPLEQ</sequence>
<reference evidence="1 2" key="1">
    <citation type="submission" date="2021-02" db="EMBL/GenBank/DDBJ databases">
        <title>Variation within the Batrachochytrium salamandrivorans European outbreak.</title>
        <authorList>
            <person name="Kelly M."/>
            <person name="Pasmans F."/>
            <person name="Shea T.P."/>
            <person name="Munoz J.F."/>
            <person name="Carranza S."/>
            <person name="Cuomo C.A."/>
            <person name="Martel A."/>
        </authorList>
    </citation>
    <scope>NUCLEOTIDE SEQUENCE [LARGE SCALE GENOMIC DNA]</scope>
    <source>
        <strain evidence="1 2">AMFP18/2</strain>
    </source>
</reference>
<proteinExistence type="predicted"/>
<dbReference type="EMBL" id="JAFCIX010000441">
    <property type="protein sequence ID" value="KAH6589763.1"/>
    <property type="molecule type" value="Genomic_DNA"/>
</dbReference>
<dbReference type="Proteomes" id="UP001648503">
    <property type="component" value="Unassembled WGS sequence"/>
</dbReference>
<accession>A0ABQ8F085</accession>
<gene>
    <name evidence="1" type="ORF">BASA50_009855</name>
</gene>
<evidence type="ECO:0000313" key="2">
    <source>
        <dbReference type="Proteomes" id="UP001648503"/>
    </source>
</evidence>
<name>A0ABQ8F085_9FUNG</name>
<evidence type="ECO:0000313" key="1">
    <source>
        <dbReference type="EMBL" id="KAH6589763.1"/>
    </source>
</evidence>
<keyword evidence="2" id="KW-1185">Reference proteome</keyword>
<organism evidence="1 2">
    <name type="scientific">Batrachochytrium salamandrivorans</name>
    <dbReference type="NCBI Taxonomy" id="1357716"/>
    <lineage>
        <taxon>Eukaryota</taxon>
        <taxon>Fungi</taxon>
        <taxon>Fungi incertae sedis</taxon>
        <taxon>Chytridiomycota</taxon>
        <taxon>Chytridiomycota incertae sedis</taxon>
        <taxon>Chytridiomycetes</taxon>
        <taxon>Rhizophydiales</taxon>
        <taxon>Rhizophydiales incertae sedis</taxon>
        <taxon>Batrachochytrium</taxon>
    </lineage>
</organism>
<comment type="caution">
    <text evidence="1">The sequence shown here is derived from an EMBL/GenBank/DDBJ whole genome shotgun (WGS) entry which is preliminary data.</text>
</comment>